<evidence type="ECO:0000313" key="7">
    <source>
        <dbReference type="EMBL" id="MFC0407931.1"/>
    </source>
</evidence>
<organism evidence="7 8">
    <name type="scientific">Roseomonas elaeocarpi</name>
    <dbReference type="NCBI Taxonomy" id="907779"/>
    <lineage>
        <taxon>Bacteria</taxon>
        <taxon>Pseudomonadati</taxon>
        <taxon>Pseudomonadota</taxon>
        <taxon>Alphaproteobacteria</taxon>
        <taxon>Acetobacterales</taxon>
        <taxon>Roseomonadaceae</taxon>
        <taxon>Roseomonas</taxon>
    </lineage>
</organism>
<keyword evidence="2" id="KW-0378">Hydrolase</keyword>
<dbReference type="InterPro" id="IPR002711">
    <property type="entry name" value="HNH"/>
</dbReference>
<dbReference type="GO" id="GO:0004519">
    <property type="term" value="F:endonuclease activity"/>
    <property type="evidence" value="ECO:0007669"/>
    <property type="project" value="UniProtKB-KW"/>
</dbReference>
<dbReference type="InterPro" id="IPR003615">
    <property type="entry name" value="HNH_nuc"/>
</dbReference>
<dbReference type="CDD" id="cd00085">
    <property type="entry name" value="HNHc"/>
    <property type="match status" value="1"/>
</dbReference>
<dbReference type="EMBL" id="JBHLUN010000005">
    <property type="protein sequence ID" value="MFC0407931.1"/>
    <property type="molecule type" value="Genomic_DNA"/>
</dbReference>
<keyword evidence="1" id="KW-0540">Nuclease</keyword>
<protein>
    <recommendedName>
        <fullName evidence="4">Putative HNH nuclease YajD</fullName>
    </recommendedName>
</protein>
<evidence type="ECO:0000256" key="2">
    <source>
        <dbReference type="ARBA" id="ARBA00022801"/>
    </source>
</evidence>
<evidence type="ECO:0000256" key="1">
    <source>
        <dbReference type="ARBA" id="ARBA00022722"/>
    </source>
</evidence>
<comment type="caution">
    <text evidence="7">The sequence shown here is derived from an EMBL/GenBank/DDBJ whole genome shotgun (WGS) entry which is preliminary data.</text>
</comment>
<reference evidence="7 8" key="1">
    <citation type="submission" date="2024-09" db="EMBL/GenBank/DDBJ databases">
        <authorList>
            <person name="Sun Q."/>
            <person name="Mori K."/>
        </authorList>
    </citation>
    <scope>NUCLEOTIDE SEQUENCE [LARGE SCALE GENOMIC DNA]</scope>
    <source>
        <strain evidence="7 8">TBRC 5777</strain>
    </source>
</reference>
<evidence type="ECO:0000256" key="4">
    <source>
        <dbReference type="ARBA" id="ARBA00040194"/>
    </source>
</evidence>
<dbReference type="Pfam" id="PF01844">
    <property type="entry name" value="HNH"/>
    <property type="match status" value="1"/>
</dbReference>
<accession>A0ABV6JQD1</accession>
<feature type="region of interest" description="Disordered" evidence="5">
    <location>
        <begin position="92"/>
        <end position="121"/>
    </location>
</feature>
<dbReference type="PANTHER" id="PTHR41286">
    <property type="entry name" value="HNH NUCLEASE YAJD-RELATED"/>
    <property type="match status" value="1"/>
</dbReference>
<dbReference type="SMART" id="SM00507">
    <property type="entry name" value="HNHc"/>
    <property type="match status" value="1"/>
</dbReference>
<name>A0ABV6JQD1_9PROT</name>
<feature type="domain" description="HNH nuclease" evidence="6">
    <location>
        <begin position="40"/>
        <end position="95"/>
    </location>
</feature>
<keyword evidence="7" id="KW-0255">Endonuclease</keyword>
<keyword evidence="8" id="KW-1185">Reference proteome</keyword>
<dbReference type="RefSeq" id="WP_377043664.1">
    <property type="nucleotide sequence ID" value="NZ_JBHLUN010000005.1"/>
</dbReference>
<evidence type="ECO:0000313" key="8">
    <source>
        <dbReference type="Proteomes" id="UP001589865"/>
    </source>
</evidence>
<dbReference type="Proteomes" id="UP001589865">
    <property type="component" value="Unassembled WGS sequence"/>
</dbReference>
<dbReference type="Gene3D" id="1.10.30.50">
    <property type="match status" value="1"/>
</dbReference>
<gene>
    <name evidence="7" type="ORF">ACFFGY_06690</name>
</gene>
<dbReference type="PANTHER" id="PTHR41286:SF1">
    <property type="entry name" value="HNH NUCLEASE YAJD-RELATED"/>
    <property type="match status" value="1"/>
</dbReference>
<evidence type="ECO:0000256" key="5">
    <source>
        <dbReference type="SAM" id="MobiDB-lite"/>
    </source>
</evidence>
<evidence type="ECO:0000259" key="6">
    <source>
        <dbReference type="SMART" id="SM00507"/>
    </source>
</evidence>
<evidence type="ECO:0000256" key="3">
    <source>
        <dbReference type="ARBA" id="ARBA00038412"/>
    </source>
</evidence>
<comment type="similarity">
    <text evidence="3">Belongs to the HNH nuclease family.</text>
</comment>
<proteinExistence type="inferred from homology"/>
<sequence>MPTRPSQHRAIAARPAVVHSQFDRDRGSASARGYDRAWRRLREQVLTEEPLCRFCLAKGQVTAAREVDHIRTVRDAPELRLVRANLRPLCTPCHSSRTGRDRAAGGAPPLPRGRPHPQGGL</sequence>